<reference evidence="2" key="1">
    <citation type="journal article" date="2013" name="Nature">
        <title>Draft genome of the wheat A-genome progenitor Triticum urartu.</title>
        <authorList>
            <person name="Ling H.Q."/>
            <person name="Zhao S."/>
            <person name="Liu D."/>
            <person name="Wang J."/>
            <person name="Sun H."/>
            <person name="Zhang C."/>
            <person name="Fan H."/>
            <person name="Li D."/>
            <person name="Dong L."/>
            <person name="Tao Y."/>
            <person name="Gao C."/>
            <person name="Wu H."/>
            <person name="Li Y."/>
            <person name="Cui Y."/>
            <person name="Guo X."/>
            <person name="Zheng S."/>
            <person name="Wang B."/>
            <person name="Yu K."/>
            <person name="Liang Q."/>
            <person name="Yang W."/>
            <person name="Lou X."/>
            <person name="Chen J."/>
            <person name="Feng M."/>
            <person name="Jian J."/>
            <person name="Zhang X."/>
            <person name="Luo G."/>
            <person name="Jiang Y."/>
            <person name="Liu J."/>
            <person name="Wang Z."/>
            <person name="Sha Y."/>
            <person name="Zhang B."/>
            <person name="Wu H."/>
            <person name="Tang D."/>
            <person name="Shen Q."/>
            <person name="Xue P."/>
            <person name="Zou S."/>
            <person name="Wang X."/>
            <person name="Liu X."/>
            <person name="Wang F."/>
            <person name="Yang Y."/>
            <person name="An X."/>
            <person name="Dong Z."/>
            <person name="Zhang K."/>
            <person name="Zhang X."/>
            <person name="Luo M.C."/>
            <person name="Dvorak J."/>
            <person name="Tong Y."/>
            <person name="Wang J."/>
            <person name="Yang H."/>
            <person name="Li Z."/>
            <person name="Wang D."/>
            <person name="Zhang A."/>
            <person name="Wang J."/>
        </authorList>
    </citation>
    <scope>NUCLEOTIDE SEQUENCE</scope>
    <source>
        <strain evidence="2">cv. G1812</strain>
    </source>
</reference>
<dbReference type="Gramene" id="TuG1812G0700004001.01.T01">
    <property type="protein sequence ID" value="TuG1812G0700004001.01.T01"/>
    <property type="gene ID" value="TuG1812G0700004001.01"/>
</dbReference>
<proteinExistence type="predicted"/>
<name>A0A8R7V572_TRIUA</name>
<accession>A0A8R7V572</accession>
<sequence>MAIVPSATHGEPRESGKMLLPNSRRFLARLLAVLTLLLLTFVGGHARGLGRSCDTFQNPTGCSSLPSPNCPECGRR</sequence>
<protein>
    <submittedName>
        <fullName evidence="1">Uncharacterized protein</fullName>
    </submittedName>
</protein>
<evidence type="ECO:0000313" key="1">
    <source>
        <dbReference type="EnsemblPlants" id="TuG1812G0700004001.01.T01"/>
    </source>
</evidence>
<organism evidence="1 2">
    <name type="scientific">Triticum urartu</name>
    <name type="common">Red wild einkorn</name>
    <name type="synonym">Crithodium urartu</name>
    <dbReference type="NCBI Taxonomy" id="4572"/>
    <lineage>
        <taxon>Eukaryota</taxon>
        <taxon>Viridiplantae</taxon>
        <taxon>Streptophyta</taxon>
        <taxon>Embryophyta</taxon>
        <taxon>Tracheophyta</taxon>
        <taxon>Spermatophyta</taxon>
        <taxon>Magnoliopsida</taxon>
        <taxon>Liliopsida</taxon>
        <taxon>Poales</taxon>
        <taxon>Poaceae</taxon>
        <taxon>BOP clade</taxon>
        <taxon>Pooideae</taxon>
        <taxon>Triticodae</taxon>
        <taxon>Triticeae</taxon>
        <taxon>Triticinae</taxon>
        <taxon>Triticum</taxon>
    </lineage>
</organism>
<keyword evidence="2" id="KW-1185">Reference proteome</keyword>
<dbReference type="Proteomes" id="UP000015106">
    <property type="component" value="Chromosome 7"/>
</dbReference>
<reference evidence="1" key="2">
    <citation type="submission" date="2018-03" db="EMBL/GenBank/DDBJ databases">
        <title>The Triticum urartu genome reveals the dynamic nature of wheat genome evolution.</title>
        <authorList>
            <person name="Ling H."/>
            <person name="Ma B."/>
            <person name="Shi X."/>
            <person name="Liu H."/>
            <person name="Dong L."/>
            <person name="Sun H."/>
            <person name="Cao Y."/>
            <person name="Gao Q."/>
            <person name="Zheng S."/>
            <person name="Li Y."/>
            <person name="Yu Y."/>
            <person name="Du H."/>
            <person name="Qi M."/>
            <person name="Li Y."/>
            <person name="Yu H."/>
            <person name="Cui Y."/>
            <person name="Wang N."/>
            <person name="Chen C."/>
            <person name="Wu H."/>
            <person name="Zhao Y."/>
            <person name="Zhang J."/>
            <person name="Li Y."/>
            <person name="Zhou W."/>
            <person name="Zhang B."/>
            <person name="Hu W."/>
            <person name="Eijk M."/>
            <person name="Tang J."/>
            <person name="Witsenboer H."/>
            <person name="Zhao S."/>
            <person name="Li Z."/>
            <person name="Zhang A."/>
            <person name="Wang D."/>
            <person name="Liang C."/>
        </authorList>
    </citation>
    <scope>NUCLEOTIDE SEQUENCE [LARGE SCALE GENOMIC DNA]</scope>
    <source>
        <strain evidence="1">cv. G1812</strain>
    </source>
</reference>
<evidence type="ECO:0000313" key="2">
    <source>
        <dbReference type="Proteomes" id="UP000015106"/>
    </source>
</evidence>
<reference evidence="1" key="3">
    <citation type="submission" date="2022-06" db="UniProtKB">
        <authorList>
            <consortium name="EnsemblPlants"/>
        </authorList>
    </citation>
    <scope>IDENTIFICATION</scope>
</reference>
<dbReference type="EnsemblPlants" id="TuG1812G0700004001.01.T01">
    <property type="protein sequence ID" value="TuG1812G0700004001.01.T01"/>
    <property type="gene ID" value="TuG1812G0700004001.01"/>
</dbReference>
<dbReference type="AlphaFoldDB" id="A0A8R7V572"/>